<comment type="similarity">
    <text evidence="2">Belongs to the outer membrane factor (OMF) (TC 1.B.17) family.</text>
</comment>
<reference evidence="10" key="1">
    <citation type="journal article" date="2019" name="Int. J. Syst. Evol. Microbiol.">
        <title>The Global Catalogue of Microorganisms (GCM) 10K type strain sequencing project: providing services to taxonomists for standard genome sequencing and annotation.</title>
        <authorList>
            <consortium name="The Broad Institute Genomics Platform"/>
            <consortium name="The Broad Institute Genome Sequencing Center for Infectious Disease"/>
            <person name="Wu L."/>
            <person name="Ma J."/>
        </authorList>
    </citation>
    <scope>NUCLEOTIDE SEQUENCE [LARGE SCALE GENOMIC DNA]</scope>
    <source>
        <strain evidence="10">CCUG 49679</strain>
    </source>
</reference>
<evidence type="ECO:0000256" key="1">
    <source>
        <dbReference type="ARBA" id="ARBA00004442"/>
    </source>
</evidence>
<organism evidence="9 10">
    <name type="scientific">Flavobacterium qiangtangense</name>
    <dbReference type="NCBI Taxonomy" id="1442595"/>
    <lineage>
        <taxon>Bacteria</taxon>
        <taxon>Pseudomonadati</taxon>
        <taxon>Bacteroidota</taxon>
        <taxon>Flavobacteriia</taxon>
        <taxon>Flavobacteriales</taxon>
        <taxon>Flavobacteriaceae</taxon>
        <taxon>Flavobacterium</taxon>
    </lineage>
</organism>
<keyword evidence="4" id="KW-1134">Transmembrane beta strand</keyword>
<keyword evidence="6" id="KW-0472">Membrane</keyword>
<evidence type="ECO:0000256" key="6">
    <source>
        <dbReference type="ARBA" id="ARBA00023136"/>
    </source>
</evidence>
<keyword evidence="3" id="KW-0813">Transport</keyword>
<dbReference type="SUPFAM" id="SSF56954">
    <property type="entry name" value="Outer membrane efflux proteins (OEP)"/>
    <property type="match status" value="1"/>
</dbReference>
<gene>
    <name evidence="9" type="ORF">ACFPVY_01690</name>
</gene>
<dbReference type="Pfam" id="PF02321">
    <property type="entry name" value="OEP"/>
    <property type="match status" value="1"/>
</dbReference>
<name>A0ABW1PJV1_9FLAO</name>
<evidence type="ECO:0000256" key="4">
    <source>
        <dbReference type="ARBA" id="ARBA00022452"/>
    </source>
</evidence>
<dbReference type="PANTHER" id="PTHR30026:SF20">
    <property type="entry name" value="OUTER MEMBRANE PROTEIN TOLC"/>
    <property type="match status" value="1"/>
</dbReference>
<dbReference type="InterPro" id="IPR003423">
    <property type="entry name" value="OMP_efflux"/>
</dbReference>
<proteinExistence type="inferred from homology"/>
<sequence length="476" mass="54626">MERIRNNMKLILKIIFLLVFAGITKSSGQDLSNDFNKEELTYREFLGYVKKYHPMVKQANLEVSEAQAALMAARGGFDPKIEVDYNKKEFKGTEYYSLLNSSFKIPTWYGIEVKAGFDDTDGTYFNPQNRTPEAGLTSLGISVPLGQGLFINQRMADVRSGKLQLTLSDAERKLKAIEVLYKASEAYFEWRRCFNEAVLYKRYLGFASTRFKGIKKLIELGDSPAIDSVEARITVRNRELNLENGNLKLAKASLNLSNYLWIENVPVELNANMKPEENLMETLPETLKTDTAIFDSQSLGSHPKMTALETKLSMLEINRKLKANLLLPKLNVGYNYISEPVYFDTFNTEDYKFNVDFSIPIFLRKERGNLKIAKLKIQDLKFDIEQQRLELGNKIKAQQTEISSLKKQKNVIDNLVQDYMTMLDSEERLFSFGESSMFLINSRENNLVSAKLSQISIENQYYISNVQLYRILADPD</sequence>
<evidence type="ECO:0000313" key="10">
    <source>
        <dbReference type="Proteomes" id="UP001596287"/>
    </source>
</evidence>
<evidence type="ECO:0000256" key="2">
    <source>
        <dbReference type="ARBA" id="ARBA00007613"/>
    </source>
</evidence>
<dbReference type="RefSeq" id="WP_379789959.1">
    <property type="nucleotide sequence ID" value="NZ_JBHSQB010000003.1"/>
</dbReference>
<dbReference type="EMBL" id="JBHSQB010000003">
    <property type="protein sequence ID" value="MFC6095343.1"/>
    <property type="molecule type" value="Genomic_DNA"/>
</dbReference>
<evidence type="ECO:0000256" key="7">
    <source>
        <dbReference type="ARBA" id="ARBA00023237"/>
    </source>
</evidence>
<keyword evidence="10" id="KW-1185">Reference proteome</keyword>
<keyword evidence="5" id="KW-0812">Transmembrane</keyword>
<feature type="coiled-coil region" evidence="8">
    <location>
        <begin position="370"/>
        <end position="408"/>
    </location>
</feature>
<evidence type="ECO:0000256" key="5">
    <source>
        <dbReference type="ARBA" id="ARBA00022692"/>
    </source>
</evidence>
<dbReference type="PANTHER" id="PTHR30026">
    <property type="entry name" value="OUTER MEMBRANE PROTEIN TOLC"/>
    <property type="match status" value="1"/>
</dbReference>
<dbReference type="Gene3D" id="1.20.1600.10">
    <property type="entry name" value="Outer membrane efflux proteins (OEP)"/>
    <property type="match status" value="1"/>
</dbReference>
<evidence type="ECO:0000256" key="8">
    <source>
        <dbReference type="SAM" id="Coils"/>
    </source>
</evidence>
<evidence type="ECO:0000313" key="9">
    <source>
        <dbReference type="EMBL" id="MFC6095343.1"/>
    </source>
</evidence>
<accession>A0ABW1PJV1</accession>
<comment type="caution">
    <text evidence="9">The sequence shown here is derived from an EMBL/GenBank/DDBJ whole genome shotgun (WGS) entry which is preliminary data.</text>
</comment>
<dbReference type="InterPro" id="IPR051906">
    <property type="entry name" value="TolC-like"/>
</dbReference>
<dbReference type="Proteomes" id="UP001596287">
    <property type="component" value="Unassembled WGS sequence"/>
</dbReference>
<comment type="subcellular location">
    <subcellularLocation>
        <location evidence="1">Cell outer membrane</location>
    </subcellularLocation>
</comment>
<protein>
    <submittedName>
        <fullName evidence="9">TolC family protein</fullName>
    </submittedName>
</protein>
<keyword evidence="7" id="KW-0998">Cell outer membrane</keyword>
<keyword evidence="8" id="KW-0175">Coiled coil</keyword>
<evidence type="ECO:0000256" key="3">
    <source>
        <dbReference type="ARBA" id="ARBA00022448"/>
    </source>
</evidence>